<name>A0A915I1G3_ROMCU</name>
<sequence length="77" mass="8554">MGQKKKEYTCLDAWIVARLEKGIAPRRCLAEVWSLDMVHPLLGMVGLGGLKKCVFCMSLGPYRTPLEDRGELTKGTS</sequence>
<organism evidence="1 2">
    <name type="scientific">Romanomermis culicivorax</name>
    <name type="common">Nematode worm</name>
    <dbReference type="NCBI Taxonomy" id="13658"/>
    <lineage>
        <taxon>Eukaryota</taxon>
        <taxon>Metazoa</taxon>
        <taxon>Ecdysozoa</taxon>
        <taxon>Nematoda</taxon>
        <taxon>Enoplea</taxon>
        <taxon>Dorylaimia</taxon>
        <taxon>Mermithida</taxon>
        <taxon>Mermithoidea</taxon>
        <taxon>Mermithidae</taxon>
        <taxon>Romanomermis</taxon>
    </lineage>
</organism>
<evidence type="ECO:0000313" key="2">
    <source>
        <dbReference type="WBParaSite" id="nRc.2.0.1.t07968-RA"/>
    </source>
</evidence>
<dbReference type="WBParaSite" id="nRc.2.0.1.t07968-RA">
    <property type="protein sequence ID" value="nRc.2.0.1.t07968-RA"/>
    <property type="gene ID" value="nRc.2.0.1.g07968"/>
</dbReference>
<proteinExistence type="predicted"/>
<evidence type="ECO:0000313" key="1">
    <source>
        <dbReference type="Proteomes" id="UP000887565"/>
    </source>
</evidence>
<accession>A0A915I1G3</accession>
<dbReference type="Proteomes" id="UP000887565">
    <property type="component" value="Unplaced"/>
</dbReference>
<protein>
    <submittedName>
        <fullName evidence="2">Uncharacterized protein</fullName>
    </submittedName>
</protein>
<keyword evidence="1" id="KW-1185">Reference proteome</keyword>
<dbReference type="AlphaFoldDB" id="A0A915I1G3"/>
<reference evidence="2" key="1">
    <citation type="submission" date="2022-11" db="UniProtKB">
        <authorList>
            <consortium name="WormBaseParasite"/>
        </authorList>
    </citation>
    <scope>IDENTIFICATION</scope>
</reference>